<dbReference type="KEGG" id="uvi:66065823"/>
<dbReference type="InterPro" id="IPR012941">
    <property type="entry name" value="Phe_hydrox_C_dim_dom"/>
</dbReference>
<dbReference type="InterPro" id="IPR036188">
    <property type="entry name" value="FAD/NAD-bd_sf"/>
</dbReference>
<name>A0A8E5HTA0_USTVR</name>
<dbReference type="Pfam" id="PF01494">
    <property type="entry name" value="FAD_binding_3"/>
    <property type="match status" value="1"/>
</dbReference>
<dbReference type="SUPFAM" id="SSF51905">
    <property type="entry name" value="FAD/NAD(P)-binding domain"/>
    <property type="match status" value="1"/>
</dbReference>
<dbReference type="Proteomes" id="UP000027002">
    <property type="component" value="Chromosome 4"/>
</dbReference>
<accession>A0A8E5HTA0</accession>
<dbReference type="Gene3D" id="3.30.9.10">
    <property type="entry name" value="D-Amino Acid Oxidase, subunit A, domain 2"/>
    <property type="match status" value="1"/>
</dbReference>
<evidence type="ECO:0000256" key="2">
    <source>
        <dbReference type="ARBA" id="ARBA00022630"/>
    </source>
</evidence>
<proteinExistence type="inferred from homology"/>
<evidence type="ECO:0000259" key="6">
    <source>
        <dbReference type="Pfam" id="PF07976"/>
    </source>
</evidence>
<dbReference type="GO" id="GO:0071949">
    <property type="term" value="F:FAD binding"/>
    <property type="evidence" value="ECO:0007669"/>
    <property type="project" value="InterPro"/>
</dbReference>
<dbReference type="CDD" id="cd02979">
    <property type="entry name" value="PHOX_C"/>
    <property type="match status" value="1"/>
</dbReference>
<dbReference type="GO" id="GO:0016709">
    <property type="term" value="F:oxidoreductase activity, acting on paired donors, with incorporation or reduction of molecular oxygen, NAD(P)H as one donor, and incorporation of one atom of oxygen"/>
    <property type="evidence" value="ECO:0007669"/>
    <property type="project" value="UniProtKB-ARBA"/>
</dbReference>
<sequence length="671" mass="75354">MAVDSTQGAGSEFYDIGKSLGGILRGLPEAWKMGLSRVTDNVYSVVVGAGPAGLMLSDCLARWGYHIKHIDNRPEPTPTGRADGLQPRTLDILRTMGLEADLMAHDPARVYEVAFWNLDRSSKNIVRTGTWATCPSFIDARYPFTALLHQGYVERVFIDDLRRKGVHIQRPWTIAGFESEEKNNPYYPVYVELKHVDGTAVEAVRAKYLFGGEGARSFIRQRLNICFQHIGPIEQVWGVMDGVVQTDFPDIKMKCTIHSQHGPMLVIPREKNMVRFYVQIASCEESDWKSMKRLTKEQFQELAKKILHPYTIEWERVEWYSTYPIGQGISEKYSLDQRVFLGGDACHTHSPKAGQGMNTAFLDALNLAWKIHAVEGGFAHRDLLKTYENERKTVAESLVNFDNRYSKLFSQRPPTTNEMEAASNGASQDTVTEEEDEFVKAFKESCEFTSGYGVSYGPNELNWSSSHPAKSMLMNPQGTKLRPGHIFINSDVTRVVDANVVHLEQGVPLNGSFRILIFAGNPAVTRKALVDFAAGLGCNQSFYRRYMRSDAREVSYHEKHNPHSLFFTLCVIFATKRCHIEISRDVPGLLARYRHHVYADDRWDQRVPDATASAHAKTGFDEDRGGVVVVRPDGYVGAVVGLVEGTGTANALNEYFAAFCTEKLADVNSQL</sequence>
<keyword evidence="2" id="KW-0285">Flavoprotein</keyword>
<feature type="domain" description="FAD-binding" evidence="5">
    <location>
        <begin position="45"/>
        <end position="401"/>
    </location>
</feature>
<dbReference type="GeneID" id="66065823"/>
<dbReference type="PRINTS" id="PR00420">
    <property type="entry name" value="RNGMNOXGNASE"/>
</dbReference>
<dbReference type="OrthoDB" id="1716816at2759"/>
<dbReference type="InterPro" id="IPR036249">
    <property type="entry name" value="Thioredoxin-like_sf"/>
</dbReference>
<reference evidence="7" key="1">
    <citation type="submission" date="2020-03" db="EMBL/GenBank/DDBJ databases">
        <title>A mixture of massive structural variations and highly conserved coding sequences in Ustilaginoidea virens genome.</title>
        <authorList>
            <person name="Zhang K."/>
            <person name="Zhao Z."/>
            <person name="Zhang Z."/>
            <person name="Li Y."/>
            <person name="Hsiang T."/>
            <person name="Sun W."/>
        </authorList>
    </citation>
    <scope>NUCLEOTIDE SEQUENCE</scope>
    <source>
        <strain evidence="7">UV-8b</strain>
    </source>
</reference>
<dbReference type="EMBL" id="CP072756">
    <property type="protein sequence ID" value="QUC20804.1"/>
    <property type="molecule type" value="Genomic_DNA"/>
</dbReference>
<dbReference type="RefSeq" id="XP_042998477.1">
    <property type="nucleotide sequence ID" value="XM_043142543.1"/>
</dbReference>
<keyword evidence="3" id="KW-0274">FAD</keyword>
<organism evidence="7 8">
    <name type="scientific">Ustilaginoidea virens</name>
    <name type="common">Rice false smut fungus</name>
    <name type="synonym">Villosiclava virens</name>
    <dbReference type="NCBI Taxonomy" id="1159556"/>
    <lineage>
        <taxon>Eukaryota</taxon>
        <taxon>Fungi</taxon>
        <taxon>Dikarya</taxon>
        <taxon>Ascomycota</taxon>
        <taxon>Pezizomycotina</taxon>
        <taxon>Sordariomycetes</taxon>
        <taxon>Hypocreomycetidae</taxon>
        <taxon>Hypocreales</taxon>
        <taxon>Clavicipitaceae</taxon>
        <taxon>Ustilaginoidea</taxon>
    </lineage>
</organism>
<keyword evidence="8" id="KW-1185">Reference proteome</keyword>
<dbReference type="PANTHER" id="PTHR43004">
    <property type="entry name" value="TRK SYSTEM POTASSIUM UPTAKE PROTEIN"/>
    <property type="match status" value="1"/>
</dbReference>
<evidence type="ECO:0000256" key="3">
    <source>
        <dbReference type="ARBA" id="ARBA00022827"/>
    </source>
</evidence>
<evidence type="ECO:0000256" key="4">
    <source>
        <dbReference type="ARBA" id="ARBA00023002"/>
    </source>
</evidence>
<dbReference type="InterPro" id="IPR002938">
    <property type="entry name" value="FAD-bd"/>
</dbReference>
<evidence type="ECO:0000259" key="5">
    <source>
        <dbReference type="Pfam" id="PF01494"/>
    </source>
</evidence>
<dbReference type="InterPro" id="IPR038220">
    <property type="entry name" value="PHOX_C_sf"/>
</dbReference>
<feature type="domain" description="Phenol hydroxylase-like C-terminal dimerisation" evidence="6">
    <location>
        <begin position="454"/>
        <end position="663"/>
    </location>
</feature>
<gene>
    <name evidence="7" type="ORF">UV8b_05045</name>
</gene>
<dbReference type="SUPFAM" id="SSF52833">
    <property type="entry name" value="Thioredoxin-like"/>
    <property type="match status" value="1"/>
</dbReference>
<dbReference type="PANTHER" id="PTHR43004:SF7">
    <property type="entry name" value="P-HYDROXYBENZOATE-M-HYDROXYLASE"/>
    <property type="match status" value="1"/>
</dbReference>
<dbReference type="SUPFAM" id="SSF54373">
    <property type="entry name" value="FAD-linked reductases, C-terminal domain"/>
    <property type="match status" value="1"/>
</dbReference>
<evidence type="ECO:0000256" key="1">
    <source>
        <dbReference type="ARBA" id="ARBA00007801"/>
    </source>
</evidence>
<keyword evidence="4" id="KW-0560">Oxidoreductase</keyword>
<dbReference type="InterPro" id="IPR050641">
    <property type="entry name" value="RIFMO-like"/>
</dbReference>
<dbReference type="AlphaFoldDB" id="A0A8E5HTA0"/>
<protein>
    <recommendedName>
        <fullName evidence="9">Phenol 2-monooxygenase</fullName>
    </recommendedName>
</protein>
<dbReference type="Gene3D" id="3.40.30.20">
    <property type="match status" value="1"/>
</dbReference>
<evidence type="ECO:0000313" key="7">
    <source>
        <dbReference type="EMBL" id="QUC20804.1"/>
    </source>
</evidence>
<dbReference type="Pfam" id="PF07976">
    <property type="entry name" value="Phe_hydrox_dim"/>
    <property type="match status" value="1"/>
</dbReference>
<dbReference type="Gene3D" id="3.50.50.60">
    <property type="entry name" value="FAD/NAD(P)-binding domain"/>
    <property type="match status" value="1"/>
</dbReference>
<evidence type="ECO:0000313" key="8">
    <source>
        <dbReference type="Proteomes" id="UP000027002"/>
    </source>
</evidence>
<evidence type="ECO:0008006" key="9">
    <source>
        <dbReference type="Google" id="ProtNLM"/>
    </source>
</evidence>
<comment type="similarity">
    <text evidence="1">Belongs to the PheA/TfdB FAD monooxygenase family.</text>
</comment>